<name>A0ABW2ZMG8_9MICO</name>
<gene>
    <name evidence="1" type="ORF">ACFQZV_00020</name>
</gene>
<evidence type="ECO:0000313" key="1">
    <source>
        <dbReference type="EMBL" id="MFD0779681.1"/>
    </source>
</evidence>
<comment type="caution">
    <text evidence="1">The sequence shown here is derived from an EMBL/GenBank/DDBJ whole genome shotgun (WGS) entry which is preliminary data.</text>
</comment>
<organism evidence="1 2">
    <name type="scientific">Microbacterium koreense</name>
    <dbReference type="NCBI Taxonomy" id="323761"/>
    <lineage>
        <taxon>Bacteria</taxon>
        <taxon>Bacillati</taxon>
        <taxon>Actinomycetota</taxon>
        <taxon>Actinomycetes</taxon>
        <taxon>Micrococcales</taxon>
        <taxon>Microbacteriaceae</taxon>
        <taxon>Microbacterium</taxon>
    </lineage>
</organism>
<protein>
    <submittedName>
        <fullName evidence="1">Uncharacterized protein</fullName>
    </submittedName>
</protein>
<evidence type="ECO:0000313" key="2">
    <source>
        <dbReference type="Proteomes" id="UP001597042"/>
    </source>
</evidence>
<reference evidence="2" key="1">
    <citation type="journal article" date="2019" name="Int. J. Syst. Evol. Microbiol.">
        <title>The Global Catalogue of Microorganisms (GCM) 10K type strain sequencing project: providing services to taxonomists for standard genome sequencing and annotation.</title>
        <authorList>
            <consortium name="The Broad Institute Genomics Platform"/>
            <consortium name="The Broad Institute Genome Sequencing Center for Infectious Disease"/>
            <person name="Wu L."/>
            <person name="Ma J."/>
        </authorList>
    </citation>
    <scope>NUCLEOTIDE SEQUENCE [LARGE SCALE GENOMIC DNA]</scope>
    <source>
        <strain evidence="2">CCUG 50754</strain>
    </source>
</reference>
<dbReference type="Proteomes" id="UP001597042">
    <property type="component" value="Unassembled WGS sequence"/>
</dbReference>
<accession>A0ABW2ZMG8</accession>
<proteinExistence type="predicted"/>
<sequence length="214" mass="22828">MTTEEAQLLATARFRNYDLGSRTFRASITDRGVEVDLVGWVDYPARLGYATLTTAGSTRALLWTGVTAGTARLSVANGDLPPLPVPGAGAEWTTHPIDPTISRLDAFLAALGALGIDRPDNPLILQQSGALWLREDDVEGIPVTVFAAPPDELVRDPAAPPLAPDASPLHLWVDGSGLILRVDMRLGGEWESVIFEDAPGERLTLPDDLVEQGG</sequence>
<dbReference type="EMBL" id="JBHTIM010000001">
    <property type="protein sequence ID" value="MFD0779681.1"/>
    <property type="molecule type" value="Genomic_DNA"/>
</dbReference>
<keyword evidence="2" id="KW-1185">Reference proteome</keyword>